<dbReference type="PANTHER" id="PTHR21974">
    <property type="entry name" value="RE15880P"/>
    <property type="match status" value="1"/>
</dbReference>
<organism evidence="1 2">
    <name type="scientific">Parastrongyloides trichosuri</name>
    <name type="common">Possum-specific nematode worm</name>
    <dbReference type="NCBI Taxonomy" id="131310"/>
    <lineage>
        <taxon>Eukaryota</taxon>
        <taxon>Metazoa</taxon>
        <taxon>Ecdysozoa</taxon>
        <taxon>Nematoda</taxon>
        <taxon>Chromadorea</taxon>
        <taxon>Rhabditida</taxon>
        <taxon>Tylenchina</taxon>
        <taxon>Panagrolaimomorpha</taxon>
        <taxon>Strongyloidoidea</taxon>
        <taxon>Strongyloididae</taxon>
        <taxon>Parastrongyloides</taxon>
    </lineage>
</organism>
<proteinExistence type="predicted"/>
<dbReference type="Proteomes" id="UP000038045">
    <property type="component" value="Unplaced"/>
</dbReference>
<evidence type="ECO:0000313" key="1">
    <source>
        <dbReference type="Proteomes" id="UP000038045"/>
    </source>
</evidence>
<dbReference type="AlphaFoldDB" id="A0A0N4ZUR8"/>
<dbReference type="GO" id="GO:0005929">
    <property type="term" value="C:cilium"/>
    <property type="evidence" value="ECO:0007669"/>
    <property type="project" value="TreeGrafter"/>
</dbReference>
<dbReference type="STRING" id="131310.A0A0N4ZUR8"/>
<protein>
    <submittedName>
        <fullName evidence="2">NYD-SP28_assoc domain-containing protein</fullName>
    </submittedName>
</protein>
<reference evidence="2" key="1">
    <citation type="submission" date="2017-02" db="UniProtKB">
        <authorList>
            <consortium name="WormBaseParasite"/>
        </authorList>
    </citation>
    <scope>IDENTIFICATION</scope>
</reference>
<name>A0A0N4ZUR8_PARTI</name>
<sequence length="465" mass="55350">MGNHQSQSDDFDINVNCNNISLEYNNGDSVKKLTLEECLIHLGYLKKKNLNERYLRALHESVKTKAIFDQLEATTKELRKQNEYERKNLENMNHHSIKTTLQQTGNWNKRKQQMESNYKILLTNYTKSEKELKYYHMKNYNSSKILEIIHDQILRKKLLYEESNEKLKENNEIVIKNSKKLIDDMKKILETQEVINLTLNKWVNGKTMLIYSQSQIAFGINKWKNMLNIPSNEEKNRYFIGAEAKNNFIAAFQNIESCKMYIGNKITFPYAQKEKVVKIEEILNDFFNDVSNDEKGNDCLKFLNIFHVDVSDLIKWVHKVITESMLNDFENGNKKLSDIEEKIDEERLPLISEKFKNIDNKIMKYENEDWEKTIEELKEGKYIHSDILDIMTLSKPNLDRRSIDKLAPMPDRSELNYNVQEKINQFENQKLIFDKRKESELNKQNIKLDSELVRRRKIKKPYNFD</sequence>
<accession>A0A0N4ZUR8</accession>
<evidence type="ECO:0000313" key="2">
    <source>
        <dbReference type="WBParaSite" id="PTRK_0001233100.1"/>
    </source>
</evidence>
<dbReference type="PANTHER" id="PTHR21974:SF2">
    <property type="entry name" value="RE15880P"/>
    <property type="match status" value="1"/>
</dbReference>
<keyword evidence="1" id="KW-1185">Reference proteome</keyword>
<dbReference type="WBParaSite" id="PTRK_0001233100.1">
    <property type="protein sequence ID" value="PTRK_0001233100.1"/>
    <property type="gene ID" value="PTRK_0001233100"/>
</dbReference>